<feature type="domain" description="Histidine kinase/HSP90-like ATPase" evidence="6">
    <location>
        <begin position="350"/>
        <end position="440"/>
    </location>
</feature>
<dbReference type="InterPro" id="IPR036890">
    <property type="entry name" value="HATPase_C_sf"/>
</dbReference>
<keyword evidence="5" id="KW-0472">Membrane</keyword>
<dbReference type="InterPro" id="IPR050482">
    <property type="entry name" value="Sensor_HK_TwoCompSys"/>
</dbReference>
<evidence type="ECO:0000313" key="9">
    <source>
        <dbReference type="Proteomes" id="UP001521931"/>
    </source>
</evidence>
<protein>
    <submittedName>
        <fullName evidence="8">PspC domain-containing protein</fullName>
    </submittedName>
</protein>
<accession>A0ABS9Q726</accession>
<name>A0ABS9Q726_9MICO</name>
<dbReference type="RefSeq" id="WP_239266514.1">
    <property type="nucleotide sequence ID" value="NZ_DAMCTM010000002.1"/>
</dbReference>
<proteinExistence type="predicted"/>
<dbReference type="PANTHER" id="PTHR24421">
    <property type="entry name" value="NITRATE/NITRITE SENSOR PROTEIN NARX-RELATED"/>
    <property type="match status" value="1"/>
</dbReference>
<dbReference type="Gene3D" id="3.30.565.10">
    <property type="entry name" value="Histidine kinase-like ATPase, C-terminal domain"/>
    <property type="match status" value="1"/>
</dbReference>
<feature type="transmembrane region" description="Helical" evidence="5">
    <location>
        <begin position="45"/>
        <end position="68"/>
    </location>
</feature>
<feature type="transmembrane region" description="Helical" evidence="5">
    <location>
        <begin position="153"/>
        <end position="173"/>
    </location>
</feature>
<feature type="region of interest" description="Disordered" evidence="4">
    <location>
        <begin position="79"/>
        <end position="107"/>
    </location>
</feature>
<feature type="transmembrane region" description="Helical" evidence="5">
    <location>
        <begin position="225"/>
        <end position="245"/>
    </location>
</feature>
<reference evidence="8 9" key="1">
    <citation type="submission" date="2022-02" db="EMBL/GenBank/DDBJ databases">
        <title>Uncovering new skin microbiome diversity through culturing and metagenomics.</title>
        <authorList>
            <person name="Conlan S."/>
            <person name="Deming C."/>
            <person name="Nisc Comparative Sequencing Program N."/>
            <person name="Segre J.A."/>
        </authorList>
    </citation>
    <scope>NUCLEOTIDE SEQUENCE [LARGE SCALE GENOMIC DNA]</scope>
    <source>
        <strain evidence="8 9">ACRQZ</strain>
    </source>
</reference>
<feature type="transmembrane region" description="Helical" evidence="5">
    <location>
        <begin position="127"/>
        <end position="147"/>
    </location>
</feature>
<keyword evidence="5" id="KW-1133">Transmembrane helix</keyword>
<evidence type="ECO:0000259" key="7">
    <source>
        <dbReference type="Pfam" id="PF04024"/>
    </source>
</evidence>
<keyword evidence="9" id="KW-1185">Reference proteome</keyword>
<dbReference type="Proteomes" id="UP001521931">
    <property type="component" value="Unassembled WGS sequence"/>
</dbReference>
<evidence type="ECO:0000256" key="2">
    <source>
        <dbReference type="ARBA" id="ARBA00022777"/>
    </source>
</evidence>
<evidence type="ECO:0000313" key="8">
    <source>
        <dbReference type="EMBL" id="MCG7323673.1"/>
    </source>
</evidence>
<sequence>MPTPYETQRVEQQQPAPRLLRPVDSGWVAGVCAGLAEHLRIQVGVIRMALVLLTMFGMGTGVILYLAVWALTPQRLGPGGTTRTAPQVPGAAGSTGSAGTTGLGGSAAGGGATRWPLLRQRLLHDEAVVNVLLGLALVVGGLAVVLTRHGVDLRLGVTLPLALIASGAIVVWTQLDRTERDRFLQLSAADSRAGLARVVTGVLLTLAGVVVLASRAQGVGGLGDAALSALAVLLGLVVILAPWAIRLWDGLKAEQAERVRATERADIAAHLHDSVLQTLALIQRKADDPTAVQRLARAQERELRTWLYGGGSSTPTTLSAAAAEVAHDVEDRHGVPIDLVVTGDVGLDADVSALVKALGEALNNAVRHGAAPVSAYVEAGPLGIEAFVRDHGPGFDLGEVPLDRLGVRGSIVDRMDRHGGTARIRRLEDGTEVSLTLPPRPTTEES</sequence>
<feature type="transmembrane region" description="Helical" evidence="5">
    <location>
        <begin position="194"/>
        <end position="213"/>
    </location>
</feature>
<gene>
    <name evidence="8" type="ORF">MHL29_17510</name>
</gene>
<keyword evidence="2" id="KW-0418">Kinase</keyword>
<dbReference type="PANTHER" id="PTHR24421:SF61">
    <property type="entry name" value="OXYGEN SENSOR HISTIDINE KINASE NREB"/>
    <property type="match status" value="1"/>
</dbReference>
<dbReference type="EMBL" id="JAKRCV010000095">
    <property type="protein sequence ID" value="MCG7323673.1"/>
    <property type="molecule type" value="Genomic_DNA"/>
</dbReference>
<comment type="caution">
    <text evidence="8">The sequence shown here is derived from an EMBL/GenBank/DDBJ whole genome shotgun (WGS) entry which is preliminary data.</text>
</comment>
<evidence type="ECO:0000259" key="6">
    <source>
        <dbReference type="Pfam" id="PF02518"/>
    </source>
</evidence>
<dbReference type="Pfam" id="PF02518">
    <property type="entry name" value="HATPase_c"/>
    <property type="match status" value="1"/>
</dbReference>
<dbReference type="InterPro" id="IPR003594">
    <property type="entry name" value="HATPase_dom"/>
</dbReference>
<organism evidence="8 9">
    <name type="scientific">Arsenicicoccus bolidensis</name>
    <dbReference type="NCBI Taxonomy" id="229480"/>
    <lineage>
        <taxon>Bacteria</taxon>
        <taxon>Bacillati</taxon>
        <taxon>Actinomycetota</taxon>
        <taxon>Actinomycetes</taxon>
        <taxon>Micrococcales</taxon>
        <taxon>Intrasporangiaceae</taxon>
        <taxon>Arsenicicoccus</taxon>
    </lineage>
</organism>
<dbReference type="Pfam" id="PF04024">
    <property type="entry name" value="PspC"/>
    <property type="match status" value="1"/>
</dbReference>
<evidence type="ECO:0000256" key="1">
    <source>
        <dbReference type="ARBA" id="ARBA00022679"/>
    </source>
</evidence>
<dbReference type="InterPro" id="IPR007168">
    <property type="entry name" value="Phageshock_PspC_N"/>
</dbReference>
<evidence type="ECO:0000256" key="5">
    <source>
        <dbReference type="SAM" id="Phobius"/>
    </source>
</evidence>
<dbReference type="SUPFAM" id="SSF55874">
    <property type="entry name" value="ATPase domain of HSP90 chaperone/DNA topoisomerase II/histidine kinase"/>
    <property type="match status" value="1"/>
</dbReference>
<evidence type="ECO:0000256" key="4">
    <source>
        <dbReference type="SAM" id="MobiDB-lite"/>
    </source>
</evidence>
<keyword evidence="5" id="KW-0812">Transmembrane</keyword>
<keyword evidence="1" id="KW-0808">Transferase</keyword>
<feature type="domain" description="Phage shock protein PspC N-terminal" evidence="7">
    <location>
        <begin position="18"/>
        <end position="74"/>
    </location>
</feature>
<keyword evidence="3" id="KW-0902">Two-component regulatory system</keyword>
<evidence type="ECO:0000256" key="3">
    <source>
        <dbReference type="ARBA" id="ARBA00023012"/>
    </source>
</evidence>